<dbReference type="GO" id="GO:0005829">
    <property type="term" value="C:cytosol"/>
    <property type="evidence" value="ECO:0007669"/>
    <property type="project" value="TreeGrafter"/>
</dbReference>
<accession>A0A1V1P0M5</accession>
<dbReference type="PANTHER" id="PTHR30160">
    <property type="entry name" value="TETRAACYLDISACCHARIDE 4'-KINASE-RELATED"/>
    <property type="match status" value="1"/>
</dbReference>
<dbReference type="GO" id="GO:0008713">
    <property type="term" value="F:ADP-heptose-lipopolysaccharide heptosyltransferase activity"/>
    <property type="evidence" value="ECO:0007669"/>
    <property type="project" value="TreeGrafter"/>
</dbReference>
<dbReference type="Proteomes" id="UP000189670">
    <property type="component" value="Unassembled WGS sequence"/>
</dbReference>
<protein>
    <submittedName>
        <fullName evidence="3">Uncharacterized protein</fullName>
    </submittedName>
</protein>
<reference evidence="4" key="1">
    <citation type="submission" date="2012-11" db="EMBL/GenBank/DDBJ databases">
        <authorList>
            <person name="Lucero-Rivera Y.E."/>
            <person name="Tovar-Ramirez D."/>
        </authorList>
    </citation>
    <scope>NUCLEOTIDE SEQUENCE [LARGE SCALE GENOMIC DNA]</scope>
    <source>
        <strain evidence="4">Araruama</strain>
    </source>
</reference>
<evidence type="ECO:0000256" key="1">
    <source>
        <dbReference type="ARBA" id="ARBA00022676"/>
    </source>
</evidence>
<organism evidence="3 4">
    <name type="scientific">Candidatus Magnetoglobus multicellularis str. Araruama</name>
    <dbReference type="NCBI Taxonomy" id="890399"/>
    <lineage>
        <taxon>Bacteria</taxon>
        <taxon>Pseudomonadati</taxon>
        <taxon>Thermodesulfobacteriota</taxon>
        <taxon>Desulfobacteria</taxon>
        <taxon>Desulfobacterales</taxon>
        <taxon>Desulfobacteraceae</taxon>
        <taxon>Candidatus Magnetoglobus</taxon>
    </lineage>
</organism>
<evidence type="ECO:0000313" key="4">
    <source>
        <dbReference type="Proteomes" id="UP000189670"/>
    </source>
</evidence>
<name>A0A1V1P0M5_9BACT</name>
<dbReference type="GO" id="GO:0009244">
    <property type="term" value="P:lipopolysaccharide core region biosynthetic process"/>
    <property type="evidence" value="ECO:0007669"/>
    <property type="project" value="TreeGrafter"/>
</dbReference>
<dbReference type="Gene3D" id="3.40.50.2000">
    <property type="entry name" value="Glycogen Phosphorylase B"/>
    <property type="match status" value="1"/>
</dbReference>
<dbReference type="AlphaFoldDB" id="A0A1V1P0M5"/>
<comment type="caution">
    <text evidence="3">The sequence shown here is derived from an EMBL/GenBank/DDBJ whole genome shotgun (WGS) entry which is preliminary data.</text>
</comment>
<keyword evidence="1" id="KW-0328">Glycosyltransferase</keyword>
<dbReference type="Pfam" id="PF01075">
    <property type="entry name" value="Glyco_transf_9"/>
    <property type="match status" value="1"/>
</dbReference>
<dbReference type="EMBL" id="ATBP01001003">
    <property type="protein sequence ID" value="ETR68305.1"/>
    <property type="molecule type" value="Genomic_DNA"/>
</dbReference>
<gene>
    <name evidence="3" type="ORF">OMM_04643</name>
</gene>
<evidence type="ECO:0000313" key="3">
    <source>
        <dbReference type="EMBL" id="ETR68305.1"/>
    </source>
</evidence>
<dbReference type="SUPFAM" id="SSF53756">
    <property type="entry name" value="UDP-Glycosyltransferase/glycogen phosphorylase"/>
    <property type="match status" value="1"/>
</dbReference>
<dbReference type="InterPro" id="IPR002201">
    <property type="entry name" value="Glyco_trans_9"/>
</dbReference>
<proteinExistence type="predicted"/>
<evidence type="ECO:0000256" key="2">
    <source>
        <dbReference type="ARBA" id="ARBA00022679"/>
    </source>
</evidence>
<sequence length="125" mass="14071">MYITNYLNDKRCINLVGQTNFKDLLALYSLADLMVTNDSGPAHFATLLDLPEIVLFGPETPLLYKPLGNSSKCLYANYTCSPCVSVYNAKKSPCRNNLCLKAISVDQVLFESLKILNKRRDHHDI</sequence>
<keyword evidence="2" id="KW-0808">Transferase</keyword>
<dbReference type="InterPro" id="IPR051199">
    <property type="entry name" value="LPS_LOS_Heptosyltrfase"/>
</dbReference>